<accession>A0A0D9WDB8</accession>
<dbReference type="STRING" id="77586.A0A0D9WDB8"/>
<dbReference type="InterPro" id="IPR055290">
    <property type="entry name" value="At3g26010-like"/>
</dbReference>
<dbReference type="PANTHER" id="PTHR35546">
    <property type="entry name" value="F-BOX PROTEIN INTERACTION DOMAIN PROTEIN-RELATED"/>
    <property type="match status" value="1"/>
</dbReference>
<keyword evidence="2" id="KW-1185">Reference proteome</keyword>
<dbReference type="PANTHER" id="PTHR35546:SF105">
    <property type="entry name" value="OS05G0139200 PROTEIN"/>
    <property type="match status" value="1"/>
</dbReference>
<dbReference type="Gramene" id="LPERR05G04380.1">
    <property type="protein sequence ID" value="LPERR05G04380.1"/>
    <property type="gene ID" value="LPERR05G04380"/>
</dbReference>
<evidence type="ECO:0000313" key="2">
    <source>
        <dbReference type="Proteomes" id="UP000032180"/>
    </source>
</evidence>
<dbReference type="AlphaFoldDB" id="A0A0D9WDB8"/>
<reference evidence="2" key="2">
    <citation type="submission" date="2013-12" db="EMBL/GenBank/DDBJ databases">
        <authorList>
            <person name="Yu Y."/>
            <person name="Lee S."/>
            <person name="de Baynast K."/>
            <person name="Wissotski M."/>
            <person name="Liu L."/>
            <person name="Talag J."/>
            <person name="Goicoechea J."/>
            <person name="Angelova A."/>
            <person name="Jetty R."/>
            <person name="Kudrna D."/>
            <person name="Golser W."/>
            <person name="Rivera L."/>
            <person name="Zhang J."/>
            <person name="Wing R."/>
        </authorList>
    </citation>
    <scope>NUCLEOTIDE SEQUENCE</scope>
</reference>
<proteinExistence type="predicted"/>
<dbReference type="Proteomes" id="UP000032180">
    <property type="component" value="Chromosome 5"/>
</dbReference>
<dbReference type="HOGENOM" id="CLU_145666_0_0_1"/>
<organism evidence="1 2">
    <name type="scientific">Leersia perrieri</name>
    <dbReference type="NCBI Taxonomy" id="77586"/>
    <lineage>
        <taxon>Eukaryota</taxon>
        <taxon>Viridiplantae</taxon>
        <taxon>Streptophyta</taxon>
        <taxon>Embryophyta</taxon>
        <taxon>Tracheophyta</taxon>
        <taxon>Spermatophyta</taxon>
        <taxon>Magnoliopsida</taxon>
        <taxon>Liliopsida</taxon>
        <taxon>Poales</taxon>
        <taxon>Poaceae</taxon>
        <taxon>BOP clade</taxon>
        <taxon>Oryzoideae</taxon>
        <taxon>Oryzeae</taxon>
        <taxon>Oryzinae</taxon>
        <taxon>Leersia</taxon>
    </lineage>
</organism>
<name>A0A0D9WDB8_9ORYZ</name>
<dbReference type="EnsemblPlants" id="LPERR05G04380.1">
    <property type="protein sequence ID" value="LPERR05G04380.1"/>
    <property type="gene ID" value="LPERR05G04380"/>
</dbReference>
<evidence type="ECO:0008006" key="3">
    <source>
        <dbReference type="Google" id="ProtNLM"/>
    </source>
</evidence>
<protein>
    <recommendedName>
        <fullName evidence="3">F-box associated domain-containing protein</fullName>
    </recommendedName>
</protein>
<evidence type="ECO:0000313" key="1">
    <source>
        <dbReference type="EnsemblPlants" id="LPERR05G04380.1"/>
    </source>
</evidence>
<reference evidence="1 2" key="1">
    <citation type="submission" date="2012-08" db="EMBL/GenBank/DDBJ databases">
        <title>Oryza genome evolution.</title>
        <authorList>
            <person name="Wing R.A."/>
        </authorList>
    </citation>
    <scope>NUCLEOTIDE SEQUENCE</scope>
</reference>
<reference evidence="1" key="3">
    <citation type="submission" date="2015-04" db="UniProtKB">
        <authorList>
            <consortium name="EnsemblPlants"/>
        </authorList>
    </citation>
    <scope>IDENTIFICATION</scope>
</reference>
<sequence>MAVDVEGETWWTMNVPEFEEVEEMWRWMPGFIGHSQRKLYYISDEYNPVPSNMSVWVLEDYYKDEWTVTTEQLCEKINYKYKIDLYNADCYELTIHPDFNLIYYVAGVDCTLMAYDMDPKESRVIRNLGSDYKLEYLPYVPLYSEILSNGD</sequence>